<name>A0A0R3N005_9BRAD</name>
<proteinExistence type="predicted"/>
<reference evidence="1 2" key="1">
    <citation type="submission" date="2014-03" db="EMBL/GenBank/DDBJ databases">
        <title>Bradyrhizobium valentinum sp. nov., isolated from effective nodules of Lupinus mariae-josephae, a lupine endemic of basic-lime soils in Eastern Spain.</title>
        <authorList>
            <person name="Duran D."/>
            <person name="Rey L."/>
            <person name="Navarro A."/>
            <person name="Busquets A."/>
            <person name="Imperial J."/>
            <person name="Ruiz-Argueso T."/>
        </authorList>
    </citation>
    <scope>NUCLEOTIDE SEQUENCE [LARGE SCALE GENOMIC DNA]</scope>
    <source>
        <strain evidence="1 2">CCBAU 23086</strain>
    </source>
</reference>
<gene>
    <name evidence="1" type="ORF">CQ14_10295</name>
</gene>
<comment type="caution">
    <text evidence="1">The sequence shown here is derived from an EMBL/GenBank/DDBJ whole genome shotgun (WGS) entry which is preliminary data.</text>
</comment>
<evidence type="ECO:0000313" key="2">
    <source>
        <dbReference type="Proteomes" id="UP000051660"/>
    </source>
</evidence>
<dbReference type="EMBL" id="LLYB01000057">
    <property type="protein sequence ID" value="KRR25371.1"/>
    <property type="molecule type" value="Genomic_DNA"/>
</dbReference>
<protein>
    <submittedName>
        <fullName evidence="1">Uncharacterized protein</fullName>
    </submittedName>
</protein>
<sequence>MAEYLLSMAEAFKRFLPDVSDITARTMTFSGLDRFKAGVVEGDLVIDREGLVLSSEMVPAFDDAPLGALFITGSLHAPKATIAEPDIDWSPLLKIKGNVVAKNLCLGGSVSEIDGDVTVTGALVGYYNHGQMRIRGKTRAPLVLASDYEFIFEAAVERKYVASWDGRLNIPADYDRDHLDCILAPEVIDETNFIDDDVVLDRLSRGLPILRPEREIGPPRAAGRRR</sequence>
<dbReference type="AlphaFoldDB" id="A0A0R3N005"/>
<dbReference type="RefSeq" id="WP_156434895.1">
    <property type="nucleotide sequence ID" value="NZ_LLYB01000057.1"/>
</dbReference>
<organism evidence="1 2">
    <name type="scientific">Bradyrhizobium lablabi</name>
    <dbReference type="NCBI Taxonomy" id="722472"/>
    <lineage>
        <taxon>Bacteria</taxon>
        <taxon>Pseudomonadati</taxon>
        <taxon>Pseudomonadota</taxon>
        <taxon>Alphaproteobacteria</taxon>
        <taxon>Hyphomicrobiales</taxon>
        <taxon>Nitrobacteraceae</taxon>
        <taxon>Bradyrhizobium</taxon>
    </lineage>
</organism>
<dbReference type="OrthoDB" id="4042878at2"/>
<accession>A0A0R3N005</accession>
<dbReference type="Proteomes" id="UP000051660">
    <property type="component" value="Unassembled WGS sequence"/>
</dbReference>
<evidence type="ECO:0000313" key="1">
    <source>
        <dbReference type="EMBL" id="KRR25371.1"/>
    </source>
</evidence>